<evidence type="ECO:0000256" key="2">
    <source>
        <dbReference type="SAM" id="SignalP"/>
    </source>
</evidence>
<feature type="signal peptide" evidence="2">
    <location>
        <begin position="1"/>
        <end position="19"/>
    </location>
</feature>
<dbReference type="OrthoDB" id="5135119at2759"/>
<keyword evidence="1" id="KW-0378">Hydrolase</keyword>
<evidence type="ECO:0000313" key="3">
    <source>
        <dbReference type="EMBL" id="TVY85417.1"/>
    </source>
</evidence>
<dbReference type="Proteomes" id="UP000469558">
    <property type="component" value="Unassembled WGS sequence"/>
</dbReference>
<reference evidence="3 4" key="1">
    <citation type="submission" date="2018-05" db="EMBL/GenBank/DDBJ databases">
        <title>Genome sequencing and assembly of the regulated plant pathogen Lachnellula willkommii and related sister species for the development of diagnostic species identification markers.</title>
        <authorList>
            <person name="Giroux E."/>
            <person name="Bilodeau G."/>
        </authorList>
    </citation>
    <scope>NUCLEOTIDE SEQUENCE [LARGE SCALE GENOMIC DNA]</scope>
    <source>
        <strain evidence="3 4">CBS 268.59</strain>
    </source>
</reference>
<feature type="chain" id="PRO_5035773478" evidence="2">
    <location>
        <begin position="20"/>
        <end position="312"/>
    </location>
</feature>
<keyword evidence="4" id="KW-1185">Reference proteome</keyword>
<proteinExistence type="predicted"/>
<evidence type="ECO:0000313" key="4">
    <source>
        <dbReference type="Proteomes" id="UP000469558"/>
    </source>
</evidence>
<dbReference type="AlphaFoldDB" id="A0A8T9CLQ5"/>
<dbReference type="EMBL" id="QGMK01000009">
    <property type="protein sequence ID" value="TVY85417.1"/>
    <property type="molecule type" value="Genomic_DNA"/>
</dbReference>
<gene>
    <name evidence="3" type="ORF">LSUE1_G000046</name>
</gene>
<dbReference type="GO" id="GO:0009395">
    <property type="term" value="P:phospholipid catabolic process"/>
    <property type="evidence" value="ECO:0007669"/>
    <property type="project" value="TreeGrafter"/>
</dbReference>
<dbReference type="Gene3D" id="3.40.720.10">
    <property type="entry name" value="Alkaline Phosphatase, subunit A"/>
    <property type="match status" value="1"/>
</dbReference>
<name>A0A8T9CLQ5_9HELO</name>
<dbReference type="GO" id="GO:0016788">
    <property type="term" value="F:hydrolase activity, acting on ester bonds"/>
    <property type="evidence" value="ECO:0007669"/>
    <property type="project" value="InterPro"/>
</dbReference>
<dbReference type="PANTHER" id="PTHR31956">
    <property type="entry name" value="NON-SPECIFIC PHOSPHOLIPASE C4-RELATED"/>
    <property type="match status" value="1"/>
</dbReference>
<accession>A0A8T9CLQ5</accession>
<dbReference type="InterPro" id="IPR007312">
    <property type="entry name" value="Phosphoesterase"/>
</dbReference>
<dbReference type="InterPro" id="IPR017850">
    <property type="entry name" value="Alkaline_phosphatase_core_sf"/>
</dbReference>
<organism evidence="3 4">
    <name type="scientific">Lachnellula suecica</name>
    <dbReference type="NCBI Taxonomy" id="602035"/>
    <lineage>
        <taxon>Eukaryota</taxon>
        <taxon>Fungi</taxon>
        <taxon>Dikarya</taxon>
        <taxon>Ascomycota</taxon>
        <taxon>Pezizomycotina</taxon>
        <taxon>Leotiomycetes</taxon>
        <taxon>Helotiales</taxon>
        <taxon>Lachnaceae</taxon>
        <taxon>Lachnellula</taxon>
    </lineage>
</organism>
<keyword evidence="2" id="KW-0732">Signal</keyword>
<protein>
    <submittedName>
        <fullName evidence="3">Putative acid phosphatase</fullName>
    </submittedName>
</protein>
<sequence>MRVSSVVAAIAVALSGANAQTQYTATNAASVEAARATARTLSPTSSVKGRTFDRFVNIFLENTDFDMAAADPANLQWIASQGITLTNYKAITHPSQPNYIASVGGQTHWVIWDLFSRISSSARTIVDLLDAKGVSWSEYEQDAPYSGFEGDYVNQVNGANDYVRKHSPLMSYDSVTSDLDRLAKLKNFTMFLNDLDDNKLPQWMFITPNMTNDGHDTSVTVAGAWARGFLEPLLSNSNFLSRTLVLLTFDETETYLSDNRVFSVLIGDAVPTSLHGTTNDTAFNHYSIMATVENNWDLGNLGEGDEDASVFF</sequence>
<evidence type="ECO:0000256" key="1">
    <source>
        <dbReference type="ARBA" id="ARBA00022801"/>
    </source>
</evidence>
<dbReference type="Pfam" id="PF04185">
    <property type="entry name" value="Phosphoesterase"/>
    <property type="match status" value="1"/>
</dbReference>
<dbReference type="PANTHER" id="PTHR31956:SF8">
    <property type="entry name" value="ACID PHOSPHATASE PHOA (AFU_ORTHOLOGUE AFUA_1G03570)"/>
    <property type="match status" value="1"/>
</dbReference>
<comment type="caution">
    <text evidence="3">The sequence shown here is derived from an EMBL/GenBank/DDBJ whole genome shotgun (WGS) entry which is preliminary data.</text>
</comment>